<dbReference type="SUPFAM" id="SSF55811">
    <property type="entry name" value="Nudix"/>
    <property type="match status" value="1"/>
</dbReference>
<keyword evidence="11" id="KW-1185">Reference proteome</keyword>
<dbReference type="InterPro" id="IPR015797">
    <property type="entry name" value="NUDIX_hydrolase-like_dom_sf"/>
</dbReference>
<dbReference type="PROSITE" id="PS51462">
    <property type="entry name" value="NUDIX"/>
    <property type="match status" value="1"/>
</dbReference>
<dbReference type="PANTHER" id="PTHR11839">
    <property type="entry name" value="UDP/ADP-SUGAR PYROPHOSPHATASE"/>
    <property type="match status" value="1"/>
</dbReference>
<evidence type="ECO:0000259" key="9">
    <source>
        <dbReference type="PROSITE" id="PS51462"/>
    </source>
</evidence>
<reference evidence="10 11" key="1">
    <citation type="submission" date="2021-08" db="EMBL/GenBank/DDBJ databases">
        <authorList>
            <person name="Zhang D."/>
            <person name="Zhang A."/>
            <person name="Wang L."/>
        </authorList>
    </citation>
    <scope>NUCLEOTIDE SEQUENCE [LARGE SCALE GENOMIC DNA]</scope>
    <source>
        <strain evidence="10 11">WL0086</strain>
    </source>
</reference>
<sequence length="185" mass="20886">MLHPWETLSSRIIHQDRWIHLRADSCRRHDGLVIEPFYVLEMSDFVHVLPVLEDGRLLLVRQWRHGGNTFSLELPGGMLDAGETPEQGARRELLEECGAEGSDWSLVHRFFPNPARQNNLFHAFLARGVRRISDQQLDGNEEIEIHAHTVAEVDAAIASGEFNQGNHIAAYLLARPQLVGETAKG</sequence>
<name>A0ABZ1C3E6_9BACT</name>
<proteinExistence type="inferred from homology"/>
<keyword evidence="5 8" id="KW-0378">Hydrolase</keyword>
<evidence type="ECO:0000313" key="10">
    <source>
        <dbReference type="EMBL" id="WRQ86231.1"/>
    </source>
</evidence>
<dbReference type="PANTHER" id="PTHR11839:SF18">
    <property type="entry name" value="NUDIX HYDROLASE DOMAIN-CONTAINING PROTEIN"/>
    <property type="match status" value="1"/>
</dbReference>
<evidence type="ECO:0000313" key="11">
    <source>
        <dbReference type="Proteomes" id="UP000738431"/>
    </source>
</evidence>
<comment type="cofactor">
    <cofactor evidence="2">
        <name>Mg(2+)</name>
        <dbReference type="ChEBI" id="CHEBI:18420"/>
    </cofactor>
</comment>
<evidence type="ECO:0000256" key="1">
    <source>
        <dbReference type="ARBA" id="ARBA00000847"/>
    </source>
</evidence>
<accession>A0ABZ1C3E6</accession>
<dbReference type="RefSeq" id="WP_221031159.1">
    <property type="nucleotide sequence ID" value="NZ_CP139781.1"/>
</dbReference>
<evidence type="ECO:0000256" key="5">
    <source>
        <dbReference type="ARBA" id="ARBA00022801"/>
    </source>
</evidence>
<reference evidence="10 11" key="2">
    <citation type="submission" date="2023-12" db="EMBL/GenBank/DDBJ databases">
        <title>Description of an unclassified Opitutus bacterium of Verrucomicrobiota.</title>
        <authorList>
            <person name="Zhang D.-F."/>
        </authorList>
    </citation>
    <scope>NUCLEOTIDE SEQUENCE [LARGE SCALE GENOMIC DNA]</scope>
    <source>
        <strain evidence="10 11">WL0086</strain>
    </source>
</reference>
<evidence type="ECO:0000256" key="8">
    <source>
        <dbReference type="RuleBase" id="RU003476"/>
    </source>
</evidence>
<dbReference type="Gene3D" id="3.90.79.10">
    <property type="entry name" value="Nucleoside Triphosphate Pyrophosphohydrolase"/>
    <property type="match status" value="1"/>
</dbReference>
<dbReference type="Pfam" id="PF00293">
    <property type="entry name" value="NUDIX"/>
    <property type="match status" value="1"/>
</dbReference>
<dbReference type="EMBL" id="CP139781">
    <property type="protein sequence ID" value="WRQ86231.1"/>
    <property type="molecule type" value="Genomic_DNA"/>
</dbReference>
<feature type="domain" description="Nudix hydrolase" evidence="9">
    <location>
        <begin position="41"/>
        <end position="176"/>
    </location>
</feature>
<dbReference type="CDD" id="cd03424">
    <property type="entry name" value="NUDIX_ADPRase_Nudt5_UGPPase_Nudt14"/>
    <property type="match status" value="1"/>
</dbReference>
<protein>
    <recommendedName>
        <fullName evidence="4">GDP-mannose pyrophosphatase</fullName>
    </recommendedName>
    <alternativeName>
        <fullName evidence="6">GDP-mannose hydrolase</fullName>
    </alternativeName>
    <alternativeName>
        <fullName evidence="7">GDPMK</fullName>
    </alternativeName>
</protein>
<comment type="similarity">
    <text evidence="3">Belongs to the Nudix hydrolase family. NudK subfamily.</text>
</comment>
<evidence type="ECO:0000256" key="4">
    <source>
        <dbReference type="ARBA" id="ARBA00016377"/>
    </source>
</evidence>
<evidence type="ECO:0000256" key="6">
    <source>
        <dbReference type="ARBA" id="ARBA00032162"/>
    </source>
</evidence>
<evidence type="ECO:0000256" key="3">
    <source>
        <dbReference type="ARBA" id="ARBA00007275"/>
    </source>
</evidence>
<evidence type="ECO:0000256" key="2">
    <source>
        <dbReference type="ARBA" id="ARBA00001946"/>
    </source>
</evidence>
<dbReference type="Proteomes" id="UP000738431">
    <property type="component" value="Chromosome"/>
</dbReference>
<organism evidence="10 11">
    <name type="scientific">Actomonas aquatica</name>
    <dbReference type="NCBI Taxonomy" id="2866162"/>
    <lineage>
        <taxon>Bacteria</taxon>
        <taxon>Pseudomonadati</taxon>
        <taxon>Verrucomicrobiota</taxon>
        <taxon>Opitutia</taxon>
        <taxon>Opitutales</taxon>
        <taxon>Opitutaceae</taxon>
        <taxon>Actomonas</taxon>
    </lineage>
</organism>
<comment type="catalytic activity">
    <reaction evidence="1">
        <text>GDP-alpha-D-mannose + H2O = alpha-D-mannose 1-phosphate + GMP + 2 H(+)</text>
        <dbReference type="Rhea" id="RHEA:27978"/>
        <dbReference type="ChEBI" id="CHEBI:15377"/>
        <dbReference type="ChEBI" id="CHEBI:15378"/>
        <dbReference type="ChEBI" id="CHEBI:57527"/>
        <dbReference type="ChEBI" id="CHEBI:58115"/>
        <dbReference type="ChEBI" id="CHEBI:58409"/>
    </reaction>
</comment>
<gene>
    <name evidence="10" type="ORF">K1X11_015555</name>
</gene>
<dbReference type="InterPro" id="IPR000086">
    <property type="entry name" value="NUDIX_hydrolase_dom"/>
</dbReference>
<dbReference type="InterPro" id="IPR020084">
    <property type="entry name" value="NUDIX_hydrolase_CS"/>
</dbReference>
<evidence type="ECO:0000256" key="7">
    <source>
        <dbReference type="ARBA" id="ARBA00032272"/>
    </source>
</evidence>
<dbReference type="InterPro" id="IPR020476">
    <property type="entry name" value="Nudix_hydrolase"/>
</dbReference>
<dbReference type="GO" id="GO:0016787">
    <property type="term" value="F:hydrolase activity"/>
    <property type="evidence" value="ECO:0007669"/>
    <property type="project" value="UniProtKB-KW"/>
</dbReference>
<dbReference type="PRINTS" id="PR00502">
    <property type="entry name" value="NUDIXFAMILY"/>
</dbReference>
<dbReference type="PROSITE" id="PS00893">
    <property type="entry name" value="NUDIX_BOX"/>
    <property type="match status" value="1"/>
</dbReference>